<reference evidence="8 9" key="1">
    <citation type="journal article" date="2014" name="World J. Microbiol. Biotechnol.">
        <title>Biodiversity and physiological characteristics of Antarctic and Arctic lichens-associated bacteria.</title>
        <authorList>
            <person name="Lee Y.M."/>
            <person name="Kim E.H."/>
            <person name="Lee H.K."/>
            <person name="Hong S.G."/>
        </authorList>
    </citation>
    <scope>NUCLEOTIDE SEQUENCE [LARGE SCALE GENOMIC DNA]</scope>
    <source>
        <strain evidence="8 9">PAMC 26569</strain>
    </source>
</reference>
<keyword evidence="5 6" id="KW-0472">Membrane</keyword>
<gene>
    <name evidence="8" type="ORF">HN018_15345</name>
</gene>
<feature type="transmembrane region" description="Helical" evidence="6">
    <location>
        <begin position="619"/>
        <end position="638"/>
    </location>
</feature>
<dbReference type="GO" id="GO:0005886">
    <property type="term" value="C:plasma membrane"/>
    <property type="evidence" value="ECO:0007669"/>
    <property type="project" value="UniProtKB-SubCell"/>
</dbReference>
<feature type="transmembrane region" description="Helical" evidence="6">
    <location>
        <begin position="258"/>
        <end position="281"/>
    </location>
</feature>
<dbReference type="AlphaFoldDB" id="A0A6M8HWK2"/>
<dbReference type="SUPFAM" id="SSF82866">
    <property type="entry name" value="Multidrug efflux transporter AcrB transmembrane domain"/>
    <property type="match status" value="2"/>
</dbReference>
<dbReference type="Proteomes" id="UP000500767">
    <property type="component" value="Chromosome"/>
</dbReference>
<dbReference type="PANTHER" id="PTHR33406">
    <property type="entry name" value="MEMBRANE PROTEIN MJ1562-RELATED"/>
    <property type="match status" value="1"/>
</dbReference>
<proteinExistence type="predicted"/>
<dbReference type="Pfam" id="PF03176">
    <property type="entry name" value="MMPL"/>
    <property type="match status" value="1"/>
</dbReference>
<evidence type="ECO:0000313" key="8">
    <source>
        <dbReference type="EMBL" id="QKE92690.1"/>
    </source>
</evidence>
<feature type="transmembrane region" description="Helical" evidence="6">
    <location>
        <begin position="729"/>
        <end position="753"/>
    </location>
</feature>
<keyword evidence="9" id="KW-1185">Reference proteome</keyword>
<evidence type="ECO:0000256" key="5">
    <source>
        <dbReference type="ARBA" id="ARBA00023136"/>
    </source>
</evidence>
<feature type="transmembrane region" description="Helical" evidence="6">
    <location>
        <begin position="645"/>
        <end position="665"/>
    </location>
</feature>
<evidence type="ECO:0000256" key="3">
    <source>
        <dbReference type="ARBA" id="ARBA00022692"/>
    </source>
</evidence>
<feature type="domain" description="Membrane transport protein MMPL" evidence="7">
    <location>
        <begin position="191"/>
        <end position="379"/>
    </location>
</feature>
<feature type="transmembrane region" description="Helical" evidence="6">
    <location>
        <begin position="329"/>
        <end position="346"/>
    </location>
</feature>
<comment type="subcellular location">
    <subcellularLocation>
        <location evidence="1">Cell membrane</location>
        <topology evidence="1">Multi-pass membrane protein</topology>
    </subcellularLocation>
</comment>
<dbReference type="KEGG" id="lck:HN018_15345"/>
<evidence type="ECO:0000259" key="7">
    <source>
        <dbReference type="Pfam" id="PF03176"/>
    </source>
</evidence>
<evidence type="ECO:0000256" key="1">
    <source>
        <dbReference type="ARBA" id="ARBA00004651"/>
    </source>
</evidence>
<keyword evidence="3 6" id="KW-0812">Transmembrane</keyword>
<dbReference type="EMBL" id="CP053708">
    <property type="protein sequence ID" value="QKE92690.1"/>
    <property type="molecule type" value="Genomic_DNA"/>
</dbReference>
<keyword evidence="4 6" id="KW-1133">Transmembrane helix</keyword>
<accession>A0A6M8HWK2</accession>
<dbReference type="Gene3D" id="1.20.1640.10">
    <property type="entry name" value="Multidrug efflux transporter AcrB transmembrane domain"/>
    <property type="match status" value="2"/>
</dbReference>
<feature type="transmembrane region" description="Helical" evidence="6">
    <location>
        <begin position="287"/>
        <end position="308"/>
    </location>
</feature>
<dbReference type="InterPro" id="IPR050545">
    <property type="entry name" value="Mycobact_MmpL"/>
</dbReference>
<feature type="transmembrane region" description="Helical" evidence="6">
    <location>
        <begin position="352"/>
        <end position="371"/>
    </location>
</feature>
<dbReference type="PANTHER" id="PTHR33406:SF13">
    <property type="entry name" value="MEMBRANE PROTEIN YDFJ"/>
    <property type="match status" value="1"/>
</dbReference>
<keyword evidence="2" id="KW-1003">Cell membrane</keyword>
<organism evidence="8 9">
    <name type="scientific">Lichenicola cladoniae</name>
    <dbReference type="NCBI Taxonomy" id="1484109"/>
    <lineage>
        <taxon>Bacteria</taxon>
        <taxon>Pseudomonadati</taxon>
        <taxon>Pseudomonadota</taxon>
        <taxon>Alphaproteobacteria</taxon>
        <taxon>Acetobacterales</taxon>
        <taxon>Acetobacteraceae</taxon>
        <taxon>Lichenicola</taxon>
    </lineage>
</organism>
<evidence type="ECO:0000256" key="2">
    <source>
        <dbReference type="ARBA" id="ARBA00022475"/>
    </source>
</evidence>
<name>A0A6M8HWK2_9PROT</name>
<feature type="transmembrane region" description="Helical" evidence="6">
    <location>
        <begin position="704"/>
        <end position="723"/>
    </location>
</feature>
<protein>
    <submittedName>
        <fullName evidence="8">MMPL family transporter</fullName>
    </submittedName>
</protein>
<evidence type="ECO:0000256" key="4">
    <source>
        <dbReference type="ARBA" id="ARBA00022989"/>
    </source>
</evidence>
<evidence type="ECO:0000313" key="9">
    <source>
        <dbReference type="Proteomes" id="UP000500767"/>
    </source>
</evidence>
<sequence>MLALSGLIAILVFRAVPLRTDMADFLPQGRTEAARFMLDELHGGAASSLILVGIENAPAATLARISSAVTGTLQGSGLFSLASNGTQALDGPDQALLFRNRYLLSPAAVPGAFTAPALNADLSALLDQMQSSAEPLAQAYGLADPTGAFLGLVRAWGSGTRLRTENGVWFAAGRDRAMILLRTRAGGMDIAAQTEVDRTIRTAFAAASPGQARLLASGPAVFARAAAHSIRGDIEMLSIVSTVLVALVLVWRFRSPWVLATIAIPVLLSLSAAMLVVQAVFGFVHGVAFGFGMTMLGVTLDYPVLLIGHRDRGEAATGTLRRIGPTLRLAVLTAALGLTGMIFSGFPGLAQLGLFSAVGIVTAAAVTLWLLPRLIVAADLAPLPPGDPGRLLRVEALRRGRAWAIVPVAGAVALLVLRPPHGETDLAAMSPVPKADRMLDAELRADLGAPDAGQVVIVRAPTADAVLVREETLIPVLDRLQAKGAIGGTELAARIIPSLATQRRRQQALPDSASLRARLTEAQAGLPFQPDAFAPFLADIERSRSMQPMMQASLDTPMLAARLQPLLFARDGGWVGLVLPTGVADPAALAGAMHGQEGVMLLDMHREASALVLADTRRAWHWLAYGGMLAFAALAFGLRDLRRLARVLGAVSAALLVTLAALSASGVGLSLIHIVSLQFVAGIGLDYALFFARPQLDRAERARTLRTLVTCNTMTLLTFGLLAFCRTPILHDIGFTVAIGAILAMGFSFLLAAPPRTRSDPA</sequence>
<evidence type="ECO:0000256" key="6">
    <source>
        <dbReference type="SAM" id="Phobius"/>
    </source>
</evidence>
<feature type="transmembrane region" description="Helical" evidence="6">
    <location>
        <begin position="234"/>
        <end position="251"/>
    </location>
</feature>
<dbReference type="InterPro" id="IPR004869">
    <property type="entry name" value="MMPL_dom"/>
</dbReference>
<feature type="transmembrane region" description="Helical" evidence="6">
    <location>
        <begin position="671"/>
        <end position="692"/>
    </location>
</feature>